<dbReference type="Gene3D" id="3.10.420.10">
    <property type="entry name" value="SecB-like"/>
    <property type="match status" value="1"/>
</dbReference>
<protein>
    <recommendedName>
        <fullName evidence="3">Preprotein translocase subunit SecB</fullName>
    </recommendedName>
</protein>
<name>A0ABZ0RLF9_9BACT</name>
<keyword evidence="2" id="KW-1185">Reference proteome</keyword>
<dbReference type="EMBL" id="CP138858">
    <property type="protein sequence ID" value="WPJ97049.1"/>
    <property type="molecule type" value="Genomic_DNA"/>
</dbReference>
<dbReference type="RefSeq" id="WP_319833901.1">
    <property type="nucleotide sequence ID" value="NZ_CP138858.1"/>
</dbReference>
<evidence type="ECO:0008006" key="3">
    <source>
        <dbReference type="Google" id="ProtNLM"/>
    </source>
</evidence>
<organism evidence="1 2">
    <name type="scientific">Coraliomargarita algicola</name>
    <dbReference type="NCBI Taxonomy" id="3092156"/>
    <lineage>
        <taxon>Bacteria</taxon>
        <taxon>Pseudomonadati</taxon>
        <taxon>Verrucomicrobiota</taxon>
        <taxon>Opitutia</taxon>
        <taxon>Puniceicoccales</taxon>
        <taxon>Coraliomargaritaceae</taxon>
        <taxon>Coraliomargarita</taxon>
    </lineage>
</organism>
<proteinExistence type="predicted"/>
<evidence type="ECO:0000313" key="1">
    <source>
        <dbReference type="EMBL" id="WPJ97049.1"/>
    </source>
</evidence>
<accession>A0ABZ0RLF9</accession>
<dbReference type="SUPFAM" id="SSF54611">
    <property type="entry name" value="SecB-like"/>
    <property type="match status" value="1"/>
</dbReference>
<sequence length="143" mass="15895">MLSPIQLKKHDFAEISIVANPEVDDSKASDVTCACRHQFGAGPNDDKQLTWMARLRLELLKPEESDTVCLYTGAIEVFGEFEIHPDLPENERAKHIHISGGAMLYSAIREMATLLTARSIHGVIELPSIDPRVFLPKQPESST</sequence>
<gene>
    <name evidence="1" type="ORF">SH580_04935</name>
</gene>
<reference evidence="1 2" key="1">
    <citation type="submission" date="2023-11" db="EMBL/GenBank/DDBJ databases">
        <title>Coraliomargarita sp. nov., isolated from marine algae.</title>
        <authorList>
            <person name="Lee J.K."/>
            <person name="Baek J.H."/>
            <person name="Kim J.M."/>
            <person name="Choi D.G."/>
            <person name="Jeon C.O."/>
        </authorList>
    </citation>
    <scope>NUCLEOTIDE SEQUENCE [LARGE SCALE GENOMIC DNA]</scope>
    <source>
        <strain evidence="1 2">J2-16</strain>
    </source>
</reference>
<evidence type="ECO:0000313" key="2">
    <source>
        <dbReference type="Proteomes" id="UP001324993"/>
    </source>
</evidence>
<dbReference type="InterPro" id="IPR035958">
    <property type="entry name" value="SecB-like_sf"/>
</dbReference>
<dbReference type="Proteomes" id="UP001324993">
    <property type="component" value="Chromosome"/>
</dbReference>